<feature type="transmembrane region" description="Helical" evidence="8">
    <location>
        <begin position="113"/>
        <end position="129"/>
    </location>
</feature>
<feature type="transmembrane region" description="Helical" evidence="8">
    <location>
        <begin position="288"/>
        <end position="306"/>
    </location>
</feature>
<evidence type="ECO:0000256" key="3">
    <source>
        <dbReference type="ARBA" id="ARBA00022676"/>
    </source>
</evidence>
<dbReference type="InterPro" id="IPR038731">
    <property type="entry name" value="RgtA/B/C-like"/>
</dbReference>
<dbReference type="EMBL" id="PFJK01000106">
    <property type="protein sequence ID" value="PIX77489.1"/>
    <property type="molecule type" value="Genomic_DNA"/>
</dbReference>
<evidence type="ECO:0000256" key="6">
    <source>
        <dbReference type="ARBA" id="ARBA00022989"/>
    </source>
</evidence>
<evidence type="ECO:0000256" key="4">
    <source>
        <dbReference type="ARBA" id="ARBA00022679"/>
    </source>
</evidence>
<comment type="subcellular location">
    <subcellularLocation>
        <location evidence="1">Cell membrane</location>
        <topology evidence="1">Multi-pass membrane protein</topology>
    </subcellularLocation>
</comment>
<gene>
    <name evidence="10" type="ORF">COZ37_02420</name>
</gene>
<feature type="transmembrane region" description="Helical" evidence="8">
    <location>
        <begin position="253"/>
        <end position="276"/>
    </location>
</feature>
<name>A0A2M7M479_9BACT</name>
<feature type="domain" description="Glycosyltransferase RgtA/B/C/D-like" evidence="9">
    <location>
        <begin position="62"/>
        <end position="217"/>
    </location>
</feature>
<feature type="transmembrane region" description="Helical" evidence="8">
    <location>
        <begin position="341"/>
        <end position="361"/>
    </location>
</feature>
<comment type="caution">
    <text evidence="10">The sequence shown here is derived from an EMBL/GenBank/DDBJ whole genome shotgun (WGS) entry which is preliminary data.</text>
</comment>
<feature type="transmembrane region" description="Helical" evidence="8">
    <location>
        <begin position="415"/>
        <end position="434"/>
    </location>
</feature>
<dbReference type="Proteomes" id="UP000229703">
    <property type="component" value="Unassembled WGS sequence"/>
</dbReference>
<evidence type="ECO:0000313" key="11">
    <source>
        <dbReference type="Proteomes" id="UP000229703"/>
    </source>
</evidence>
<dbReference type="GO" id="GO:0010041">
    <property type="term" value="P:response to iron(III) ion"/>
    <property type="evidence" value="ECO:0007669"/>
    <property type="project" value="TreeGrafter"/>
</dbReference>
<feature type="transmembrane region" description="Helical" evidence="8">
    <location>
        <begin position="89"/>
        <end position="107"/>
    </location>
</feature>
<feature type="transmembrane region" description="Helical" evidence="8">
    <location>
        <begin position="165"/>
        <end position="191"/>
    </location>
</feature>
<protein>
    <recommendedName>
        <fullName evidence="9">Glycosyltransferase RgtA/B/C/D-like domain-containing protein</fullName>
    </recommendedName>
</protein>
<feature type="transmembrane region" description="Helical" evidence="8">
    <location>
        <begin position="381"/>
        <end position="403"/>
    </location>
</feature>
<dbReference type="Pfam" id="PF13231">
    <property type="entry name" value="PMT_2"/>
    <property type="match status" value="1"/>
</dbReference>
<reference evidence="11" key="1">
    <citation type="submission" date="2017-09" db="EMBL/GenBank/DDBJ databases">
        <title>Depth-based differentiation of microbial function through sediment-hosted aquifers and enrichment of novel symbionts in the deep terrestrial subsurface.</title>
        <authorList>
            <person name="Probst A.J."/>
            <person name="Ladd B."/>
            <person name="Jarett J.K."/>
            <person name="Geller-Mcgrath D.E."/>
            <person name="Sieber C.M.K."/>
            <person name="Emerson J.B."/>
            <person name="Anantharaman K."/>
            <person name="Thomas B.C."/>
            <person name="Malmstrom R."/>
            <person name="Stieglmeier M."/>
            <person name="Klingl A."/>
            <person name="Woyke T."/>
            <person name="Ryan C.M."/>
            <person name="Banfield J.F."/>
        </authorList>
    </citation>
    <scope>NUCLEOTIDE SEQUENCE [LARGE SCALE GENOMIC DNA]</scope>
</reference>
<feature type="transmembrane region" description="Helical" evidence="8">
    <location>
        <begin position="136"/>
        <end position="153"/>
    </location>
</feature>
<evidence type="ECO:0000256" key="2">
    <source>
        <dbReference type="ARBA" id="ARBA00022475"/>
    </source>
</evidence>
<keyword evidence="3" id="KW-0328">Glycosyltransferase</keyword>
<evidence type="ECO:0000256" key="5">
    <source>
        <dbReference type="ARBA" id="ARBA00022692"/>
    </source>
</evidence>
<proteinExistence type="predicted"/>
<evidence type="ECO:0000256" key="1">
    <source>
        <dbReference type="ARBA" id="ARBA00004651"/>
    </source>
</evidence>
<dbReference type="AlphaFoldDB" id="A0A2M7M479"/>
<evidence type="ECO:0000259" key="9">
    <source>
        <dbReference type="Pfam" id="PF13231"/>
    </source>
</evidence>
<keyword evidence="2" id="KW-1003">Cell membrane</keyword>
<feature type="transmembrane region" description="Helical" evidence="8">
    <location>
        <begin position="65"/>
        <end position="82"/>
    </location>
</feature>
<keyword evidence="7 8" id="KW-0472">Membrane</keyword>
<evidence type="ECO:0000256" key="8">
    <source>
        <dbReference type="SAM" id="Phobius"/>
    </source>
</evidence>
<dbReference type="PANTHER" id="PTHR33908">
    <property type="entry name" value="MANNOSYLTRANSFERASE YKCB-RELATED"/>
    <property type="match status" value="1"/>
</dbReference>
<sequence length="537" mass="62193">MHKNWVVILFLIFFTAFLLLPGLSKSSLWDRDETFYAEVSREMLATKNYIIPRFNEIDFLEKPPFAYWIMAGSFRLFGVGEFSARFPSALFGIGTVLLTFFLGTFLFDRRTGIFSSLILSTSLFFLIAGKSAITDIYLLFFFTGSLLFFFLGSKRKYCYLVSYGLTGLAVLTKGPIGFLLPAAIIFLYLLFNKELRQIKDIHLPAGILLFFLVVSPWYLAIMKTTGGKFFSEFICRQHLYRFFHPMQGHYGPFYYYIPVLIFGFFPWSVFLPAAVWVKSEERREKSRAYFFLIIWMAAVFLFFSVSKTKLPHYILPLFPPSCILIGKFWSKEKKPFLKLSLFFFLGISILFFLSSVSLFWLKPDFTSPFITKGVADQRSDRVFAFSLLTINFALLVGGGLLSLSFLRRKRLKRVFISLVAIIFFFISFFSLSVVPEVNKLRAIPSLAKMAAKGSPEDLVLSFRWFEPSLVFYSRHRVQRVNSLSELEKSLKTERKIFCFIQEEDYREIKDKINLTLLAKKEGLSENKGRISLLLLTN</sequence>
<dbReference type="InterPro" id="IPR050297">
    <property type="entry name" value="LipidA_mod_glycosyltrf_83"/>
</dbReference>
<dbReference type="GO" id="GO:0016763">
    <property type="term" value="F:pentosyltransferase activity"/>
    <property type="evidence" value="ECO:0007669"/>
    <property type="project" value="TreeGrafter"/>
</dbReference>
<evidence type="ECO:0000256" key="7">
    <source>
        <dbReference type="ARBA" id="ARBA00023136"/>
    </source>
</evidence>
<dbReference type="GO" id="GO:0005886">
    <property type="term" value="C:plasma membrane"/>
    <property type="evidence" value="ECO:0007669"/>
    <property type="project" value="UniProtKB-SubCell"/>
</dbReference>
<keyword evidence="4" id="KW-0808">Transferase</keyword>
<keyword evidence="5 8" id="KW-0812">Transmembrane</keyword>
<accession>A0A2M7M479</accession>
<organism evidence="10 11">
    <name type="scientific">bacterium (Candidatus Ratteibacteria) CG_4_10_14_3_um_filter_41_18</name>
    <dbReference type="NCBI Taxonomy" id="2014287"/>
    <lineage>
        <taxon>Bacteria</taxon>
        <taxon>Candidatus Ratteibacteria</taxon>
    </lineage>
</organism>
<keyword evidence="6 8" id="KW-1133">Transmembrane helix</keyword>
<dbReference type="PANTHER" id="PTHR33908:SF3">
    <property type="entry name" value="UNDECAPRENYL PHOSPHATE-ALPHA-4-AMINO-4-DEOXY-L-ARABINOSE ARABINOSYL TRANSFERASE"/>
    <property type="match status" value="1"/>
</dbReference>
<feature type="transmembrane region" description="Helical" evidence="8">
    <location>
        <begin position="203"/>
        <end position="221"/>
    </location>
</feature>
<dbReference type="GO" id="GO:0009103">
    <property type="term" value="P:lipopolysaccharide biosynthetic process"/>
    <property type="evidence" value="ECO:0007669"/>
    <property type="project" value="UniProtKB-ARBA"/>
</dbReference>
<evidence type="ECO:0000313" key="10">
    <source>
        <dbReference type="EMBL" id="PIX77489.1"/>
    </source>
</evidence>